<dbReference type="Gene3D" id="3.30.930.10">
    <property type="entry name" value="Bira Bifunctional Protein, Domain 2"/>
    <property type="match status" value="1"/>
</dbReference>
<dbReference type="EMBL" id="JAGGJA010000008">
    <property type="protein sequence ID" value="MCW9707711.1"/>
    <property type="molecule type" value="Genomic_DNA"/>
</dbReference>
<evidence type="ECO:0000256" key="1">
    <source>
        <dbReference type="ARBA" id="ARBA00004496"/>
    </source>
</evidence>
<evidence type="ECO:0000256" key="4">
    <source>
        <dbReference type="ARBA" id="ARBA00022490"/>
    </source>
</evidence>
<comment type="similarity">
    <text evidence="3 12">Belongs to the class-II aminoacyl-tRNA synthetase family. Type-1 seryl-tRNA synthetase subfamily.</text>
</comment>
<keyword evidence="7 12" id="KW-0067">ATP-binding</keyword>
<evidence type="ECO:0000259" key="14">
    <source>
        <dbReference type="PROSITE" id="PS50862"/>
    </source>
</evidence>
<dbReference type="PANTHER" id="PTHR43697:SF1">
    <property type="entry name" value="SERINE--TRNA LIGASE"/>
    <property type="match status" value="1"/>
</dbReference>
<dbReference type="PROSITE" id="PS50862">
    <property type="entry name" value="AA_TRNA_LIGASE_II"/>
    <property type="match status" value="1"/>
</dbReference>
<dbReference type="Proteomes" id="UP001207918">
    <property type="component" value="Unassembled WGS sequence"/>
</dbReference>
<evidence type="ECO:0000256" key="12">
    <source>
        <dbReference type="HAMAP-Rule" id="MF_00176"/>
    </source>
</evidence>
<dbReference type="PRINTS" id="PR00981">
    <property type="entry name" value="TRNASYNTHSER"/>
</dbReference>
<dbReference type="GO" id="GO:0004828">
    <property type="term" value="F:serine-tRNA ligase activity"/>
    <property type="evidence" value="ECO:0007669"/>
    <property type="project" value="UniProtKB-EC"/>
</dbReference>
<dbReference type="RefSeq" id="WP_265766501.1">
    <property type="nucleotide sequence ID" value="NZ_JAGGJA010000008.1"/>
</dbReference>
<protein>
    <recommendedName>
        <fullName evidence="12">Serine--tRNA ligase</fullName>
        <ecNumber evidence="12">6.1.1.11</ecNumber>
    </recommendedName>
    <alternativeName>
        <fullName evidence="12">Seryl-tRNA synthetase</fullName>
        <shortName evidence="12">SerRS</shortName>
    </alternativeName>
    <alternativeName>
        <fullName evidence="12">Seryl-tRNA(Ser/Sec) synthetase</fullName>
    </alternativeName>
</protein>
<evidence type="ECO:0000256" key="7">
    <source>
        <dbReference type="ARBA" id="ARBA00022840"/>
    </source>
</evidence>
<dbReference type="InterPro" id="IPR045864">
    <property type="entry name" value="aa-tRNA-synth_II/BPL/LPL"/>
</dbReference>
<dbReference type="PANTHER" id="PTHR43697">
    <property type="entry name" value="SERYL-TRNA SYNTHETASE"/>
    <property type="match status" value="1"/>
</dbReference>
<gene>
    <name evidence="12 15" type="primary">serS</name>
    <name evidence="15" type="ORF">J6I44_12660</name>
</gene>
<evidence type="ECO:0000256" key="9">
    <source>
        <dbReference type="ARBA" id="ARBA00023146"/>
    </source>
</evidence>
<evidence type="ECO:0000313" key="15">
    <source>
        <dbReference type="EMBL" id="MCW9707711.1"/>
    </source>
</evidence>
<sequence length="425" mass="48915">MLDVTYIRNHAEHVKEGMRNKGEENSGIVDQLIEVDEEWRSLVKKTDDLRSESNTKAQKIGELMGQGKKDEAQKIIEYTSKLKQEIKEKEEKLNVLKKDRGKLLLQIPNVPHESVPVGSSEEDNEVFKTWGTPAENDWRIPHWELVEEQGWIDFERGAKVTGAGFPFYVGPIAKLQRALINYFLNKAGEQGYTELQVPYFINEDSARGTGQIPDKEDMMYEIPRDEFFAIPTAEVPVTNFHRDEILQKENLPLKYVAYTPCWRREAGSYGKDVRGLNRLHQFDKVELVKMVHPDTAFDELENLREYAESLLEELNIPYRTLLMCTGDMGFTQTKKYDLEVWSPAQQRWLEVSSCSNFGSFQARRMMLRFRNDEGDTEILHTLNGSGLALPRVLAAILEIYQQEDSSIEVPEVLQPFMGTETIGAE</sequence>
<dbReference type="InterPro" id="IPR002317">
    <property type="entry name" value="Ser-tRNA-ligase_type_1"/>
</dbReference>
<dbReference type="InterPro" id="IPR010978">
    <property type="entry name" value="tRNA-bd_arm"/>
</dbReference>
<dbReference type="CDD" id="cd00770">
    <property type="entry name" value="SerRS_core"/>
    <property type="match status" value="1"/>
</dbReference>
<comment type="function">
    <text evidence="12">Catalyzes the attachment of serine to tRNA(Ser). Is also able to aminoacylate tRNA(Sec) with serine, to form the misacylated tRNA L-seryl-tRNA(Sec), which will be further converted into selenocysteinyl-tRNA(Sec).</text>
</comment>
<evidence type="ECO:0000256" key="3">
    <source>
        <dbReference type="ARBA" id="ARBA00010728"/>
    </source>
</evidence>
<dbReference type="PIRSF" id="PIRSF001529">
    <property type="entry name" value="Ser-tRNA-synth_IIa"/>
    <property type="match status" value="1"/>
</dbReference>
<comment type="domain">
    <text evidence="12">Consists of two distinct domains, a catalytic core and a N-terminal extension that is involved in tRNA binding.</text>
</comment>
<comment type="caution">
    <text evidence="15">The sequence shown here is derived from an EMBL/GenBank/DDBJ whole genome shotgun (WGS) entry which is preliminary data.</text>
</comment>
<feature type="binding site" evidence="12">
    <location>
        <position position="286"/>
    </location>
    <ligand>
        <name>L-serine</name>
        <dbReference type="ChEBI" id="CHEBI:33384"/>
    </ligand>
</feature>
<keyword evidence="9 12" id="KW-0030">Aminoacyl-tRNA synthetase</keyword>
<dbReference type="Pfam" id="PF02403">
    <property type="entry name" value="Seryl_tRNA_N"/>
    <property type="match status" value="1"/>
</dbReference>
<comment type="catalytic activity">
    <reaction evidence="10 12">
        <text>tRNA(Sec) + L-serine + ATP = L-seryl-tRNA(Sec) + AMP + diphosphate + H(+)</text>
        <dbReference type="Rhea" id="RHEA:42580"/>
        <dbReference type="Rhea" id="RHEA-COMP:9742"/>
        <dbReference type="Rhea" id="RHEA-COMP:10128"/>
        <dbReference type="ChEBI" id="CHEBI:15378"/>
        <dbReference type="ChEBI" id="CHEBI:30616"/>
        <dbReference type="ChEBI" id="CHEBI:33019"/>
        <dbReference type="ChEBI" id="CHEBI:33384"/>
        <dbReference type="ChEBI" id="CHEBI:78442"/>
        <dbReference type="ChEBI" id="CHEBI:78533"/>
        <dbReference type="ChEBI" id="CHEBI:456215"/>
        <dbReference type="EC" id="6.1.1.11"/>
    </reaction>
</comment>
<evidence type="ECO:0000256" key="10">
    <source>
        <dbReference type="ARBA" id="ARBA00047929"/>
    </source>
</evidence>
<feature type="domain" description="Aminoacyl-transfer RNA synthetases class-II family profile" evidence="14">
    <location>
        <begin position="174"/>
        <end position="410"/>
    </location>
</feature>
<organism evidence="15 16">
    <name type="scientific">Fodinibius salsisoli</name>
    <dbReference type="NCBI Taxonomy" id="2820877"/>
    <lineage>
        <taxon>Bacteria</taxon>
        <taxon>Pseudomonadati</taxon>
        <taxon>Balneolota</taxon>
        <taxon>Balneolia</taxon>
        <taxon>Balneolales</taxon>
        <taxon>Balneolaceae</taxon>
        <taxon>Fodinibius</taxon>
    </lineage>
</organism>
<feature type="binding site" evidence="12">
    <location>
        <begin position="232"/>
        <end position="234"/>
    </location>
    <ligand>
        <name>L-serine</name>
        <dbReference type="ChEBI" id="CHEBI:33384"/>
    </ligand>
</feature>
<keyword evidence="5 12" id="KW-0436">Ligase</keyword>
<comment type="pathway">
    <text evidence="2 12">Aminoacyl-tRNA biosynthesis; selenocysteinyl-tRNA(Sec) biosynthesis; L-seryl-tRNA(Sec) from L-serine and tRNA(Sec): step 1/1.</text>
</comment>
<comment type="catalytic activity">
    <reaction evidence="11 12">
        <text>tRNA(Ser) + L-serine + ATP = L-seryl-tRNA(Ser) + AMP + diphosphate + H(+)</text>
        <dbReference type="Rhea" id="RHEA:12292"/>
        <dbReference type="Rhea" id="RHEA-COMP:9669"/>
        <dbReference type="Rhea" id="RHEA-COMP:9703"/>
        <dbReference type="ChEBI" id="CHEBI:15378"/>
        <dbReference type="ChEBI" id="CHEBI:30616"/>
        <dbReference type="ChEBI" id="CHEBI:33019"/>
        <dbReference type="ChEBI" id="CHEBI:33384"/>
        <dbReference type="ChEBI" id="CHEBI:78442"/>
        <dbReference type="ChEBI" id="CHEBI:78533"/>
        <dbReference type="ChEBI" id="CHEBI:456215"/>
        <dbReference type="EC" id="6.1.1.11"/>
    </reaction>
</comment>
<evidence type="ECO:0000256" key="13">
    <source>
        <dbReference type="SAM" id="Coils"/>
    </source>
</evidence>
<reference evidence="15 16" key="1">
    <citation type="submission" date="2021-03" db="EMBL/GenBank/DDBJ databases">
        <title>Aliifodinibius sp. nov., a new bacterium isolated from saline soil.</title>
        <authorList>
            <person name="Galisteo C."/>
            <person name="De La Haba R."/>
            <person name="Sanchez-Porro C."/>
            <person name="Ventosa A."/>
        </authorList>
    </citation>
    <scope>NUCLEOTIDE SEQUENCE [LARGE SCALE GENOMIC DNA]</scope>
    <source>
        <strain evidence="15 16">1BSP15-2V2</strain>
    </source>
</reference>
<feature type="coiled-coil region" evidence="13">
    <location>
        <begin position="79"/>
        <end position="106"/>
    </location>
</feature>
<keyword evidence="8 12" id="KW-0648">Protein biosynthesis</keyword>
<accession>A0ABT3PPC3</accession>
<evidence type="ECO:0000256" key="5">
    <source>
        <dbReference type="ARBA" id="ARBA00022598"/>
    </source>
</evidence>
<evidence type="ECO:0000313" key="16">
    <source>
        <dbReference type="Proteomes" id="UP001207918"/>
    </source>
</evidence>
<dbReference type="InterPro" id="IPR002314">
    <property type="entry name" value="aa-tRNA-synt_IIb"/>
</dbReference>
<proteinExistence type="inferred from homology"/>
<evidence type="ECO:0000256" key="11">
    <source>
        <dbReference type="ARBA" id="ARBA00048823"/>
    </source>
</evidence>
<dbReference type="HAMAP" id="MF_00176">
    <property type="entry name" value="Ser_tRNA_synth_type1"/>
    <property type="match status" value="1"/>
</dbReference>
<comment type="subcellular location">
    <subcellularLocation>
        <location evidence="1 12">Cytoplasm</location>
    </subcellularLocation>
</comment>
<evidence type="ECO:0000256" key="6">
    <source>
        <dbReference type="ARBA" id="ARBA00022741"/>
    </source>
</evidence>
<name>A0ABT3PPC3_9BACT</name>
<dbReference type="InterPro" id="IPR015866">
    <property type="entry name" value="Ser-tRNA-synth_1_N"/>
</dbReference>
<keyword evidence="4 12" id="KW-0963">Cytoplasm</keyword>
<evidence type="ECO:0000256" key="8">
    <source>
        <dbReference type="ARBA" id="ARBA00022917"/>
    </source>
</evidence>
<dbReference type="NCBIfam" id="TIGR00414">
    <property type="entry name" value="serS"/>
    <property type="match status" value="1"/>
</dbReference>
<dbReference type="SUPFAM" id="SSF55681">
    <property type="entry name" value="Class II aaRS and biotin synthetases"/>
    <property type="match status" value="1"/>
</dbReference>
<dbReference type="InterPro" id="IPR006195">
    <property type="entry name" value="aa-tRNA-synth_II"/>
</dbReference>
<comment type="subunit">
    <text evidence="12">Homodimer. The tRNA molecule binds across the dimer.</text>
</comment>
<keyword evidence="16" id="KW-1185">Reference proteome</keyword>
<dbReference type="InterPro" id="IPR033729">
    <property type="entry name" value="SerRS_core"/>
</dbReference>
<dbReference type="SUPFAM" id="SSF46589">
    <property type="entry name" value="tRNA-binding arm"/>
    <property type="match status" value="1"/>
</dbReference>
<dbReference type="Gene3D" id="1.10.287.40">
    <property type="entry name" value="Serine-tRNA synthetase, tRNA binding domain"/>
    <property type="match status" value="1"/>
</dbReference>
<keyword evidence="13" id="KW-0175">Coiled coil</keyword>
<dbReference type="InterPro" id="IPR042103">
    <property type="entry name" value="SerRS_1_N_sf"/>
</dbReference>
<feature type="binding site" evidence="12">
    <location>
        <position position="385"/>
    </location>
    <ligand>
        <name>L-serine</name>
        <dbReference type="ChEBI" id="CHEBI:33384"/>
    </ligand>
</feature>
<dbReference type="EC" id="6.1.1.11" evidence="12"/>
<feature type="binding site" evidence="12">
    <location>
        <begin position="263"/>
        <end position="265"/>
    </location>
    <ligand>
        <name>ATP</name>
        <dbReference type="ChEBI" id="CHEBI:30616"/>
    </ligand>
</feature>
<comment type="caution">
    <text evidence="12">Lacks conserved residue(s) required for the propagation of feature annotation.</text>
</comment>
<feature type="binding site" evidence="12">
    <location>
        <begin position="350"/>
        <end position="353"/>
    </location>
    <ligand>
        <name>ATP</name>
        <dbReference type="ChEBI" id="CHEBI:30616"/>
    </ligand>
</feature>
<dbReference type="Pfam" id="PF00587">
    <property type="entry name" value="tRNA-synt_2b"/>
    <property type="match status" value="1"/>
</dbReference>
<keyword evidence="6 12" id="KW-0547">Nucleotide-binding</keyword>
<evidence type="ECO:0000256" key="2">
    <source>
        <dbReference type="ARBA" id="ARBA00005045"/>
    </source>
</evidence>